<evidence type="ECO:0000313" key="5">
    <source>
        <dbReference type="Proteomes" id="UP000294513"/>
    </source>
</evidence>
<dbReference type="Pfam" id="PF17932">
    <property type="entry name" value="TetR_C_24"/>
    <property type="match status" value="1"/>
</dbReference>
<dbReference type="PROSITE" id="PS50977">
    <property type="entry name" value="HTH_TETR_2"/>
    <property type="match status" value="1"/>
</dbReference>
<dbReference type="PANTHER" id="PTHR30055">
    <property type="entry name" value="HTH-TYPE TRANSCRIPTIONAL REGULATOR RUTR"/>
    <property type="match status" value="1"/>
</dbReference>
<dbReference type="Proteomes" id="UP000294513">
    <property type="component" value="Unassembled WGS sequence"/>
</dbReference>
<gene>
    <name evidence="4" type="ORF">E1298_15030</name>
</gene>
<dbReference type="OrthoDB" id="1669699at2"/>
<evidence type="ECO:0000313" key="4">
    <source>
        <dbReference type="EMBL" id="TDD88528.1"/>
    </source>
</evidence>
<dbReference type="AlphaFoldDB" id="A0A4R5BNT6"/>
<evidence type="ECO:0000259" key="3">
    <source>
        <dbReference type="PROSITE" id="PS50977"/>
    </source>
</evidence>
<protein>
    <submittedName>
        <fullName evidence="4">TetR/AcrR family transcriptional regulator</fullName>
    </submittedName>
</protein>
<dbReference type="Pfam" id="PF00440">
    <property type="entry name" value="TetR_N"/>
    <property type="match status" value="1"/>
</dbReference>
<dbReference type="Gene3D" id="1.10.357.10">
    <property type="entry name" value="Tetracycline Repressor, domain 2"/>
    <property type="match status" value="1"/>
</dbReference>
<dbReference type="SUPFAM" id="SSF46689">
    <property type="entry name" value="Homeodomain-like"/>
    <property type="match status" value="1"/>
</dbReference>
<name>A0A4R5BNT6_9ACTN</name>
<dbReference type="EMBL" id="SMKU01000064">
    <property type="protein sequence ID" value="TDD88528.1"/>
    <property type="molecule type" value="Genomic_DNA"/>
</dbReference>
<dbReference type="SUPFAM" id="SSF48498">
    <property type="entry name" value="Tetracyclin repressor-like, C-terminal domain"/>
    <property type="match status" value="1"/>
</dbReference>
<reference evidence="4 5" key="1">
    <citation type="submission" date="2019-03" db="EMBL/GenBank/DDBJ databases">
        <title>Draft genome sequences of novel Actinobacteria.</title>
        <authorList>
            <person name="Sahin N."/>
            <person name="Ay H."/>
            <person name="Saygin H."/>
        </authorList>
    </citation>
    <scope>NUCLEOTIDE SEQUENCE [LARGE SCALE GENOMIC DNA]</scope>
    <source>
        <strain evidence="4 5">H3C3</strain>
    </source>
</reference>
<dbReference type="Gene3D" id="1.10.10.60">
    <property type="entry name" value="Homeodomain-like"/>
    <property type="match status" value="1"/>
</dbReference>
<keyword evidence="1 2" id="KW-0238">DNA-binding</keyword>
<evidence type="ECO:0000256" key="2">
    <source>
        <dbReference type="PROSITE-ProRule" id="PRU00335"/>
    </source>
</evidence>
<dbReference type="GO" id="GO:0000976">
    <property type="term" value="F:transcription cis-regulatory region binding"/>
    <property type="evidence" value="ECO:0007669"/>
    <property type="project" value="TreeGrafter"/>
</dbReference>
<dbReference type="InterPro" id="IPR009057">
    <property type="entry name" value="Homeodomain-like_sf"/>
</dbReference>
<evidence type="ECO:0000256" key="1">
    <source>
        <dbReference type="ARBA" id="ARBA00023125"/>
    </source>
</evidence>
<dbReference type="GO" id="GO:0003700">
    <property type="term" value="F:DNA-binding transcription factor activity"/>
    <property type="evidence" value="ECO:0007669"/>
    <property type="project" value="TreeGrafter"/>
</dbReference>
<comment type="caution">
    <text evidence="4">The sequence shown here is derived from an EMBL/GenBank/DDBJ whole genome shotgun (WGS) entry which is preliminary data.</text>
</comment>
<keyword evidence="5" id="KW-1185">Reference proteome</keyword>
<dbReference type="PRINTS" id="PR00455">
    <property type="entry name" value="HTHTETR"/>
</dbReference>
<organism evidence="4 5">
    <name type="scientific">Actinomadura rubrisoli</name>
    <dbReference type="NCBI Taxonomy" id="2530368"/>
    <lineage>
        <taxon>Bacteria</taxon>
        <taxon>Bacillati</taxon>
        <taxon>Actinomycetota</taxon>
        <taxon>Actinomycetes</taxon>
        <taxon>Streptosporangiales</taxon>
        <taxon>Thermomonosporaceae</taxon>
        <taxon>Actinomadura</taxon>
    </lineage>
</organism>
<feature type="domain" description="HTH tetR-type" evidence="3">
    <location>
        <begin position="13"/>
        <end position="73"/>
    </location>
</feature>
<dbReference type="InterPro" id="IPR041490">
    <property type="entry name" value="KstR2_TetR_C"/>
</dbReference>
<dbReference type="RefSeq" id="WP_131893537.1">
    <property type="nucleotide sequence ID" value="NZ_SMKU01000064.1"/>
</dbReference>
<accession>A0A4R5BNT6</accession>
<dbReference type="PANTHER" id="PTHR30055:SF237">
    <property type="entry name" value="TRANSCRIPTIONAL REPRESSOR MCE3R"/>
    <property type="match status" value="1"/>
</dbReference>
<dbReference type="InterPro" id="IPR036271">
    <property type="entry name" value="Tet_transcr_reg_TetR-rel_C_sf"/>
</dbReference>
<sequence>MNERSSKRRTKVLASREVVFASALQAFAELGFHGASMRDIANRAGMSLSNLYNHAPSKSDLLVELLKTANYNHLSETEWAVSAAGPKAVDRLEMATRAYVNYILQHPLEALVAHTELRYLDNDARKRLVIARDRLEAIFENIVQEGVRAGEFHTPYPDDVARNLLSMCAGIAEWYRPDGPMTRDQIAEQFAHYAVRLVEQH</sequence>
<dbReference type="InterPro" id="IPR050109">
    <property type="entry name" value="HTH-type_TetR-like_transc_reg"/>
</dbReference>
<proteinExistence type="predicted"/>
<dbReference type="InterPro" id="IPR001647">
    <property type="entry name" value="HTH_TetR"/>
</dbReference>
<feature type="DNA-binding region" description="H-T-H motif" evidence="2">
    <location>
        <begin position="36"/>
        <end position="55"/>
    </location>
</feature>